<keyword evidence="6" id="KW-0732">Signal</keyword>
<evidence type="ECO:0000313" key="8">
    <source>
        <dbReference type="EMBL" id="PVE48872.1"/>
    </source>
</evidence>
<dbReference type="PROSITE" id="PS51257">
    <property type="entry name" value="PROKAR_LIPOPROTEIN"/>
    <property type="match status" value="1"/>
</dbReference>
<dbReference type="GO" id="GO:0032049">
    <property type="term" value="P:cardiolipin biosynthetic process"/>
    <property type="evidence" value="ECO:0007669"/>
    <property type="project" value="UniProtKB-ARBA"/>
</dbReference>
<dbReference type="InterPro" id="IPR025202">
    <property type="entry name" value="PLD-like_dom"/>
</dbReference>
<dbReference type="AlphaFoldDB" id="A0A2T7UW09"/>
<keyword evidence="4" id="KW-0964">Secreted</keyword>
<proteinExistence type="predicted"/>
<organism evidence="8 9">
    <name type="scientific">Pararhodobacter aggregans</name>
    <dbReference type="NCBI Taxonomy" id="404875"/>
    <lineage>
        <taxon>Bacteria</taxon>
        <taxon>Pseudomonadati</taxon>
        <taxon>Pseudomonadota</taxon>
        <taxon>Alphaproteobacteria</taxon>
        <taxon>Rhodobacterales</taxon>
        <taxon>Paracoccaceae</taxon>
        <taxon>Pararhodobacter</taxon>
    </lineage>
</organism>
<evidence type="ECO:0000256" key="1">
    <source>
        <dbReference type="ARBA" id="ARBA00003145"/>
    </source>
</evidence>
<dbReference type="PANTHER" id="PTHR21248:SF12">
    <property type="entry name" value="CARDIOLIPIN SYNTHASE C"/>
    <property type="match status" value="1"/>
</dbReference>
<evidence type="ECO:0000256" key="4">
    <source>
        <dbReference type="ARBA" id="ARBA00022525"/>
    </source>
</evidence>
<sequence length="621" mass="67756">MIFGVRRLLFAAMLALTACAAVRGGPAPDQVPLVEPVPGGRHAITYLTLTDAGPAEGQTRAYFDGRGAARASVTFLAHGAGAYGISATCDGRARVRRAEGELSVPAWIPAGQPVALRLQPGERGESLLDLAPEVRDCALSIRPGGRRGWVLDLAREETALPRIAALDAPVEACVGGGEGPLQRAMMATGNLSATCPMQAGPMQFLADGAEALNARVEALTGRRLSEAALETGDPDLPLDFSNAPQLDLIYINYLNMNADFAGYLTARMLAWHAERGTIVRMMISDVMLTDTDRALFEGLAATYPTIEVQPYRMPIEAARGFEGQFAHLHRVTHVKLFATVAREPGRSIALIGGRNIHEGYFFPEPRDLSGFPFLHQYDPEEMRITGGFTAYDDFELAFTGDAQVLRIVRQMGALWHRDAQTQAMLPPAPGGGPVGALPEGSMRHFISVPYADGAAMEGWVAGLIDAAQDRIRIASPYLNLTPEIEAAFQRARARGVRVDVVATVRVREATDFMVTGFNRRFGNLEGDWLNFYDYDPEPRLMHTKLIVIDDHLVVAGSVNLNQRSFLHDLENGVVVLDRGLAARADRLIQSYIDRAERVSPGQEMSGWMRFLSRFGFIERAF</sequence>
<dbReference type="InterPro" id="IPR001736">
    <property type="entry name" value="PLipase_D/transphosphatidylase"/>
</dbReference>
<dbReference type="Gene3D" id="3.30.870.10">
    <property type="entry name" value="Endonuclease Chain A"/>
    <property type="match status" value="2"/>
</dbReference>
<evidence type="ECO:0000313" key="9">
    <source>
        <dbReference type="Proteomes" id="UP000244810"/>
    </source>
</evidence>
<gene>
    <name evidence="8" type="ORF">DDE23_00245</name>
</gene>
<dbReference type="PROSITE" id="PS50035">
    <property type="entry name" value="PLD"/>
    <property type="match status" value="1"/>
</dbReference>
<comment type="function">
    <text evidence="1">Could be a virulence factor.</text>
</comment>
<evidence type="ECO:0000259" key="7">
    <source>
        <dbReference type="PROSITE" id="PS50035"/>
    </source>
</evidence>
<dbReference type="GO" id="GO:0030572">
    <property type="term" value="F:phosphatidyltransferase activity"/>
    <property type="evidence" value="ECO:0007669"/>
    <property type="project" value="UniProtKB-ARBA"/>
</dbReference>
<dbReference type="SMART" id="SM00155">
    <property type="entry name" value="PLDc"/>
    <property type="match status" value="2"/>
</dbReference>
<feature type="chain" id="PRO_5015419621" description="Phospholipase D" evidence="6">
    <location>
        <begin position="21"/>
        <end position="621"/>
    </location>
</feature>
<evidence type="ECO:0000256" key="2">
    <source>
        <dbReference type="ARBA" id="ARBA00004613"/>
    </source>
</evidence>
<dbReference type="EMBL" id="QDDR01000001">
    <property type="protein sequence ID" value="PVE48872.1"/>
    <property type="molecule type" value="Genomic_DNA"/>
</dbReference>
<accession>A0A2T7UW09</accession>
<keyword evidence="9" id="KW-1185">Reference proteome</keyword>
<name>A0A2T7UW09_9RHOB</name>
<comment type="subcellular location">
    <subcellularLocation>
        <location evidence="2">Secreted</location>
    </subcellularLocation>
</comment>
<dbReference type="Proteomes" id="UP000244810">
    <property type="component" value="Unassembled WGS sequence"/>
</dbReference>
<feature type="domain" description="PLD phosphodiesterase" evidence="7">
    <location>
        <begin position="537"/>
        <end position="564"/>
    </location>
</feature>
<dbReference type="SUPFAM" id="SSF56024">
    <property type="entry name" value="Phospholipase D/nuclease"/>
    <property type="match status" value="1"/>
</dbReference>
<protein>
    <recommendedName>
        <fullName evidence="3">Phospholipase D</fullName>
    </recommendedName>
    <alternativeName>
        <fullName evidence="5">Choline phosphatase</fullName>
    </alternativeName>
</protein>
<evidence type="ECO:0000256" key="5">
    <source>
        <dbReference type="ARBA" id="ARBA00029594"/>
    </source>
</evidence>
<evidence type="ECO:0000256" key="6">
    <source>
        <dbReference type="SAM" id="SignalP"/>
    </source>
</evidence>
<feature type="signal peptide" evidence="6">
    <location>
        <begin position="1"/>
        <end position="20"/>
    </location>
</feature>
<evidence type="ECO:0000256" key="3">
    <source>
        <dbReference type="ARBA" id="ARBA00018392"/>
    </source>
</evidence>
<comment type="caution">
    <text evidence="8">The sequence shown here is derived from an EMBL/GenBank/DDBJ whole genome shotgun (WGS) entry which is preliminary data.</text>
</comment>
<reference evidence="8 9" key="1">
    <citation type="journal article" date="2011" name="Syst. Appl. Microbiol.">
        <title>Defluviimonas denitrificans gen. nov., sp. nov., and Pararhodobacter aggregans gen. nov., sp. nov., non-phototrophic Rhodobacteraceae from the biofilter of a marine aquaculture.</title>
        <authorList>
            <person name="Foesel B.U."/>
            <person name="Drake H.L."/>
            <person name="Schramm A."/>
        </authorList>
    </citation>
    <scope>NUCLEOTIDE SEQUENCE [LARGE SCALE GENOMIC DNA]</scope>
    <source>
        <strain evidence="8 9">D1-19</strain>
    </source>
</reference>
<dbReference type="Pfam" id="PF13091">
    <property type="entry name" value="PLDc_2"/>
    <property type="match status" value="1"/>
</dbReference>
<dbReference type="GO" id="GO:0005576">
    <property type="term" value="C:extracellular region"/>
    <property type="evidence" value="ECO:0007669"/>
    <property type="project" value="UniProtKB-SubCell"/>
</dbReference>
<dbReference type="PANTHER" id="PTHR21248">
    <property type="entry name" value="CARDIOLIPIN SYNTHASE"/>
    <property type="match status" value="1"/>
</dbReference>